<evidence type="ECO:0000313" key="3">
    <source>
        <dbReference type="Proteomes" id="UP000825935"/>
    </source>
</evidence>
<dbReference type="InterPro" id="IPR003903">
    <property type="entry name" value="UIM_dom"/>
</dbReference>
<dbReference type="PROSITE" id="PS50330">
    <property type="entry name" value="UIM"/>
    <property type="match status" value="1"/>
</dbReference>
<keyword evidence="3" id="KW-1185">Reference proteome</keyword>
<dbReference type="EMBL" id="CM035415">
    <property type="protein sequence ID" value="KAH7426483.1"/>
    <property type="molecule type" value="Genomic_DNA"/>
</dbReference>
<evidence type="ECO:0008006" key="4">
    <source>
        <dbReference type="Google" id="ProtNLM"/>
    </source>
</evidence>
<proteinExistence type="predicted"/>
<dbReference type="InterPro" id="IPR039301">
    <property type="entry name" value="Sip5/DA2"/>
</dbReference>
<dbReference type="Proteomes" id="UP000825935">
    <property type="component" value="Chromosome 10"/>
</dbReference>
<gene>
    <name evidence="2" type="ORF">KP509_10G003100</name>
</gene>
<protein>
    <recommendedName>
        <fullName evidence="4">RING-type domain-containing protein</fullName>
    </recommendedName>
</protein>
<reference evidence="2" key="1">
    <citation type="submission" date="2021-08" db="EMBL/GenBank/DDBJ databases">
        <title>WGS assembly of Ceratopteris richardii.</title>
        <authorList>
            <person name="Marchant D.B."/>
            <person name="Chen G."/>
            <person name="Jenkins J."/>
            <person name="Shu S."/>
            <person name="Leebens-Mack J."/>
            <person name="Grimwood J."/>
            <person name="Schmutz J."/>
            <person name="Soltis P."/>
            <person name="Soltis D."/>
            <person name="Chen Z.-H."/>
        </authorList>
    </citation>
    <scope>NUCLEOTIDE SEQUENCE</scope>
    <source>
        <strain evidence="2">Whitten #5841</strain>
        <tissue evidence="2">Leaf</tissue>
    </source>
</reference>
<name>A0A8T2TY23_CERRI</name>
<dbReference type="PANTHER" id="PTHR31315">
    <property type="entry name" value="PROTEIN SIP5"/>
    <property type="match status" value="1"/>
</dbReference>
<sequence length="527" mass="58635">MGNKLSRRRALVDERYTRIQGLYQHKDVDPKKLRRLILNGQLAPCFPGAEDSSLELDECPICFLFYPSLNRSKCCTKGICTECFLQIKAPHSAKPTQCPFCKSSSYVVEYRGAKTIEEKGFEQAEEQKVIEAKIRMHQKELLDEEQRMLQREENLGQHNVPDRFRRNFSNLHGFTIPVDDLQMQGSVSGRDLNMRLEMDSRLSIQPVQNGQPETVSNQSTSPESLDVLAREDAHILPNQVCRFQGSSFQRFNRGDNFDLDLEDIMVMEAIWLSIQEQSHNHENSLLPSGFHNLTNSLNDNNPSGSTVQRSFQPNVITARSSVTSGLAGAIAALAERQAISNESIPGNGQVDINEEQAAEHEQNLSHQDNEDSNRQSFVDVALSANSQCRTDSEMEPNQCAGKSHEQEVICQTENNGGQTLSNWIEVSAENGRTISSLIRGESRGSMSDLLLDHSSEAVEVGTSFSSSVPSASELPWEGSDFLPAQNAESVDETTGMGQSIVMLPDTYEEQMMLAMALSLAEAQAQAR</sequence>
<evidence type="ECO:0000256" key="1">
    <source>
        <dbReference type="SAM" id="MobiDB-lite"/>
    </source>
</evidence>
<organism evidence="2 3">
    <name type="scientific">Ceratopteris richardii</name>
    <name type="common">Triangle waterfern</name>
    <dbReference type="NCBI Taxonomy" id="49495"/>
    <lineage>
        <taxon>Eukaryota</taxon>
        <taxon>Viridiplantae</taxon>
        <taxon>Streptophyta</taxon>
        <taxon>Embryophyta</taxon>
        <taxon>Tracheophyta</taxon>
        <taxon>Polypodiopsida</taxon>
        <taxon>Polypodiidae</taxon>
        <taxon>Polypodiales</taxon>
        <taxon>Pteridineae</taxon>
        <taxon>Pteridaceae</taxon>
        <taxon>Parkerioideae</taxon>
        <taxon>Ceratopteris</taxon>
    </lineage>
</organism>
<comment type="caution">
    <text evidence="2">The sequence shown here is derived from an EMBL/GenBank/DDBJ whole genome shotgun (WGS) entry which is preliminary data.</text>
</comment>
<dbReference type="OMA" id="KQMRGNN"/>
<dbReference type="GO" id="GO:0005737">
    <property type="term" value="C:cytoplasm"/>
    <property type="evidence" value="ECO:0007669"/>
    <property type="project" value="TreeGrafter"/>
</dbReference>
<dbReference type="AlphaFoldDB" id="A0A8T2TY23"/>
<evidence type="ECO:0000313" key="2">
    <source>
        <dbReference type="EMBL" id="KAH7426483.1"/>
    </source>
</evidence>
<feature type="region of interest" description="Disordered" evidence="1">
    <location>
        <begin position="203"/>
        <end position="223"/>
    </location>
</feature>
<dbReference type="PANTHER" id="PTHR31315:SF1">
    <property type="entry name" value="PROTEIN SIP5"/>
    <property type="match status" value="1"/>
</dbReference>
<accession>A0A8T2TY23</accession>
<dbReference type="OrthoDB" id="21471at2759"/>